<evidence type="ECO:0000313" key="2">
    <source>
        <dbReference type="EMBL" id="CAH0993291.1"/>
    </source>
</evidence>
<dbReference type="EMBL" id="CAKLPX010000007">
    <property type="protein sequence ID" value="CAH0993291.1"/>
    <property type="molecule type" value="Genomic_DNA"/>
</dbReference>
<accession>A0ABM9AJH1</accession>
<dbReference type="Pfam" id="PF07238">
    <property type="entry name" value="PilZ"/>
    <property type="match status" value="1"/>
</dbReference>
<dbReference type="Gene3D" id="2.40.10.220">
    <property type="entry name" value="predicted glycosyltransferase like domains"/>
    <property type="match status" value="1"/>
</dbReference>
<sequence length="118" mass="13265">MNENNRKQQRVQLRQSVTAINALTKDMIGEVVNITTDGLMLLCNKPVKSNSLYQLRLNLSRPVDDNELIDIGVDCLWCREAENMQSCWAGFQIIDIPEKSLAILQDLISSYSQAPSPA</sequence>
<evidence type="ECO:0000313" key="3">
    <source>
        <dbReference type="Proteomes" id="UP000838100"/>
    </source>
</evidence>
<reference evidence="2" key="1">
    <citation type="submission" date="2021-12" db="EMBL/GenBank/DDBJ databases">
        <authorList>
            <person name="Rodrigo-Torres L."/>
            <person name="Arahal R. D."/>
            <person name="Lucena T."/>
        </authorList>
    </citation>
    <scope>NUCLEOTIDE SEQUENCE</scope>
    <source>
        <strain evidence="2">CECT 8267</strain>
    </source>
</reference>
<dbReference type="RefSeq" id="WP_237445974.1">
    <property type="nucleotide sequence ID" value="NZ_CAKLPX010000007.1"/>
</dbReference>
<evidence type="ECO:0000259" key="1">
    <source>
        <dbReference type="Pfam" id="PF07238"/>
    </source>
</evidence>
<name>A0ABM9AJH1_9GAMM</name>
<organism evidence="2 3">
    <name type="scientific">Sinobacterium norvegicum</name>
    <dbReference type="NCBI Taxonomy" id="1641715"/>
    <lineage>
        <taxon>Bacteria</taxon>
        <taxon>Pseudomonadati</taxon>
        <taxon>Pseudomonadota</taxon>
        <taxon>Gammaproteobacteria</taxon>
        <taxon>Cellvibrionales</taxon>
        <taxon>Spongiibacteraceae</taxon>
        <taxon>Sinobacterium</taxon>
    </lineage>
</organism>
<dbReference type="SUPFAM" id="SSF141371">
    <property type="entry name" value="PilZ domain-like"/>
    <property type="match status" value="1"/>
</dbReference>
<protein>
    <recommendedName>
        <fullName evidence="1">PilZ domain-containing protein</fullName>
    </recommendedName>
</protein>
<comment type="caution">
    <text evidence="2">The sequence shown here is derived from an EMBL/GenBank/DDBJ whole genome shotgun (WGS) entry which is preliminary data.</text>
</comment>
<dbReference type="InterPro" id="IPR009875">
    <property type="entry name" value="PilZ_domain"/>
</dbReference>
<gene>
    <name evidence="2" type="ORF">SIN8267_03439</name>
</gene>
<dbReference type="Proteomes" id="UP000838100">
    <property type="component" value="Unassembled WGS sequence"/>
</dbReference>
<keyword evidence="3" id="KW-1185">Reference proteome</keyword>
<proteinExistence type="predicted"/>
<feature type="domain" description="PilZ" evidence="1">
    <location>
        <begin position="5"/>
        <end position="108"/>
    </location>
</feature>